<gene>
    <name evidence="3" type="ORF">K0U00_21435</name>
</gene>
<name>A0ABS7C6S1_9BACL</name>
<organism evidence="3 4">
    <name type="scientific">Paenibacillus sepulcri</name>
    <dbReference type="NCBI Taxonomy" id="359917"/>
    <lineage>
        <taxon>Bacteria</taxon>
        <taxon>Bacillati</taxon>
        <taxon>Bacillota</taxon>
        <taxon>Bacilli</taxon>
        <taxon>Bacillales</taxon>
        <taxon>Paenibacillaceae</taxon>
        <taxon>Paenibacillus</taxon>
    </lineage>
</organism>
<dbReference type="PRINTS" id="PR00081">
    <property type="entry name" value="GDHRDH"/>
</dbReference>
<evidence type="ECO:0000313" key="4">
    <source>
        <dbReference type="Proteomes" id="UP001519887"/>
    </source>
</evidence>
<comment type="caution">
    <text evidence="3">The sequence shown here is derived from an EMBL/GenBank/DDBJ whole genome shotgun (WGS) entry which is preliminary data.</text>
</comment>
<comment type="similarity">
    <text evidence="1">Belongs to the short-chain dehydrogenases/reductases (SDR) family.</text>
</comment>
<dbReference type="Gene3D" id="3.40.50.720">
    <property type="entry name" value="NAD(P)-binding Rossmann-like Domain"/>
    <property type="match status" value="1"/>
</dbReference>
<accession>A0ABS7C6S1</accession>
<protein>
    <submittedName>
        <fullName evidence="3">SDR family oxidoreductase</fullName>
    </submittedName>
</protein>
<keyword evidence="4" id="KW-1185">Reference proteome</keyword>
<dbReference type="InterPro" id="IPR036291">
    <property type="entry name" value="NAD(P)-bd_dom_sf"/>
</dbReference>
<evidence type="ECO:0000256" key="1">
    <source>
        <dbReference type="ARBA" id="ARBA00006484"/>
    </source>
</evidence>
<sequence length="108" mass="11087">AASKGAVRSMVRVLATELSPHGIRVNTIVPGATRTPIWGQSTPEGMSNLENGLSPSIPLNRLADPDEVAKAVLFLASDDSSYIQGTEVVVDGGATSSPAGAPIYRAKG</sequence>
<dbReference type="Proteomes" id="UP001519887">
    <property type="component" value="Unassembled WGS sequence"/>
</dbReference>
<evidence type="ECO:0000256" key="2">
    <source>
        <dbReference type="ARBA" id="ARBA00023002"/>
    </source>
</evidence>
<proteinExistence type="inferred from homology"/>
<dbReference type="PANTHER" id="PTHR24321:SF15">
    <property type="entry name" value="OXIDOREDUCTASE UCPA"/>
    <property type="match status" value="1"/>
</dbReference>
<dbReference type="InterPro" id="IPR002347">
    <property type="entry name" value="SDR_fam"/>
</dbReference>
<dbReference type="Pfam" id="PF13561">
    <property type="entry name" value="adh_short_C2"/>
    <property type="match status" value="1"/>
</dbReference>
<keyword evidence="2" id="KW-0560">Oxidoreductase</keyword>
<dbReference type="SUPFAM" id="SSF51735">
    <property type="entry name" value="NAD(P)-binding Rossmann-fold domains"/>
    <property type="match status" value="1"/>
</dbReference>
<dbReference type="EMBL" id="JAHZIK010000619">
    <property type="protein sequence ID" value="MBW7456604.1"/>
    <property type="molecule type" value="Genomic_DNA"/>
</dbReference>
<feature type="non-terminal residue" evidence="3">
    <location>
        <position position="1"/>
    </location>
</feature>
<dbReference type="PANTHER" id="PTHR24321">
    <property type="entry name" value="DEHYDROGENASES, SHORT CHAIN"/>
    <property type="match status" value="1"/>
</dbReference>
<evidence type="ECO:0000313" key="3">
    <source>
        <dbReference type="EMBL" id="MBW7456604.1"/>
    </source>
</evidence>
<reference evidence="3 4" key="1">
    <citation type="submission" date="2021-07" db="EMBL/GenBank/DDBJ databases">
        <title>Paenibacillus radiodurans sp. nov., isolated from the southeastern edge of Tengger Desert.</title>
        <authorList>
            <person name="Zhang G."/>
        </authorList>
    </citation>
    <scope>NUCLEOTIDE SEQUENCE [LARGE SCALE GENOMIC DNA]</scope>
    <source>
        <strain evidence="3 4">CCM 7311</strain>
    </source>
</reference>